<dbReference type="AlphaFoldDB" id="A0ABD6EQE4"/>
<dbReference type="Proteomes" id="UP001608902">
    <property type="component" value="Unassembled WGS sequence"/>
</dbReference>
<evidence type="ECO:0000313" key="2">
    <source>
        <dbReference type="Proteomes" id="UP001608902"/>
    </source>
</evidence>
<comment type="caution">
    <text evidence="1">The sequence shown here is derived from an EMBL/GenBank/DDBJ whole genome shotgun (WGS) entry which is preliminary data.</text>
</comment>
<protein>
    <submittedName>
        <fullName evidence="1">Uncharacterized protein</fullName>
    </submittedName>
</protein>
<proteinExistence type="predicted"/>
<organism evidence="1 2">
    <name type="scientific">Gnathostoma spinigerum</name>
    <dbReference type="NCBI Taxonomy" id="75299"/>
    <lineage>
        <taxon>Eukaryota</taxon>
        <taxon>Metazoa</taxon>
        <taxon>Ecdysozoa</taxon>
        <taxon>Nematoda</taxon>
        <taxon>Chromadorea</taxon>
        <taxon>Rhabditida</taxon>
        <taxon>Spirurina</taxon>
        <taxon>Gnathostomatomorpha</taxon>
        <taxon>Gnathostomatoidea</taxon>
        <taxon>Gnathostomatidae</taxon>
        <taxon>Gnathostoma</taxon>
    </lineage>
</organism>
<gene>
    <name evidence="1" type="ORF">AB6A40_008899</name>
</gene>
<evidence type="ECO:0000313" key="1">
    <source>
        <dbReference type="EMBL" id="MFH4982190.1"/>
    </source>
</evidence>
<keyword evidence="2" id="KW-1185">Reference proteome</keyword>
<name>A0ABD6EQE4_9BILA</name>
<sequence>MMREKVSLDNEVCKDLMEQNDVRVMSQESIIRARYDEWNNLYTQPSQSVNFHSFFRKARSRCFRSCSSPSRFFHTLIGFVPIVSVLSTYSIRRFLLNDIVGGFTVGVMHVPQGDRFDSIFRRNRSNPFVVLKLPMQDCAIICLQNMKIPITAYFGSIFKITYRNVDKFISGICYHMNRNSEGKPALPFLFSSFSGV</sequence>
<reference evidence="1 2" key="1">
    <citation type="submission" date="2024-08" db="EMBL/GenBank/DDBJ databases">
        <title>Gnathostoma spinigerum genome.</title>
        <authorList>
            <person name="Gonzalez-Bertolin B."/>
            <person name="Monzon S."/>
            <person name="Zaballos A."/>
            <person name="Jimenez P."/>
            <person name="Dekumyoy P."/>
            <person name="Varona S."/>
            <person name="Cuesta I."/>
            <person name="Sumanam S."/>
            <person name="Adisakwattana P."/>
            <person name="Gasser R.B."/>
            <person name="Hernandez-Gonzalez A."/>
            <person name="Young N.D."/>
            <person name="Perteguer M.J."/>
        </authorList>
    </citation>
    <scope>NUCLEOTIDE SEQUENCE [LARGE SCALE GENOMIC DNA]</scope>
    <source>
        <strain evidence="1">AL3</strain>
        <tissue evidence="1">Liver</tissue>
    </source>
</reference>
<dbReference type="EMBL" id="JBGFUD010008676">
    <property type="protein sequence ID" value="MFH4982190.1"/>
    <property type="molecule type" value="Genomic_DNA"/>
</dbReference>
<accession>A0ABD6EQE4</accession>